<sequence length="247" mass="26921">MQRGDRRGDGREGAGGPGGLYRILWRRHTLWPRGKAKLLASVEASFTMFLAPEHPIASVHICFTPLAKPGSDSLAAAFHLESDFDQELCRARRPALAAGAGLSAHRTCITSTDRGEGRNHEPKTASLRASRCPETVDCGSRAQRAETHDRRRRSPRAVKRAPSGVYRNSESRENTYEHIASGRARKQTYAFVPQVSSIPQAACRVERLANRRRVQPSPTTVHGGGQSRADPGAGVALVAARTTLRSL</sequence>
<protein>
    <submittedName>
        <fullName evidence="2">Uncharacterized protein</fullName>
    </submittedName>
</protein>
<feature type="compositionally biased region" description="Basic residues" evidence="1">
    <location>
        <begin position="150"/>
        <end position="159"/>
    </location>
</feature>
<evidence type="ECO:0000256" key="1">
    <source>
        <dbReference type="SAM" id="MobiDB-lite"/>
    </source>
</evidence>
<name>A0A5C3NYK1_9APHY</name>
<feature type="region of interest" description="Disordered" evidence="1">
    <location>
        <begin position="111"/>
        <end position="174"/>
    </location>
</feature>
<dbReference type="AlphaFoldDB" id="A0A5C3NYK1"/>
<organism evidence="2 3">
    <name type="scientific">Polyporus arcularius HHB13444</name>
    <dbReference type="NCBI Taxonomy" id="1314778"/>
    <lineage>
        <taxon>Eukaryota</taxon>
        <taxon>Fungi</taxon>
        <taxon>Dikarya</taxon>
        <taxon>Basidiomycota</taxon>
        <taxon>Agaricomycotina</taxon>
        <taxon>Agaricomycetes</taxon>
        <taxon>Polyporales</taxon>
        <taxon>Polyporaceae</taxon>
        <taxon>Polyporus</taxon>
    </lineage>
</organism>
<dbReference type="InParanoid" id="A0A5C3NYK1"/>
<gene>
    <name evidence="2" type="ORF">K466DRAFT_321455</name>
</gene>
<feature type="compositionally biased region" description="Basic and acidic residues" evidence="1">
    <location>
        <begin position="113"/>
        <end position="123"/>
    </location>
</feature>
<dbReference type="EMBL" id="ML211549">
    <property type="protein sequence ID" value="TFK81869.1"/>
    <property type="molecule type" value="Genomic_DNA"/>
</dbReference>
<accession>A0A5C3NYK1</accession>
<keyword evidence="3" id="KW-1185">Reference proteome</keyword>
<evidence type="ECO:0000313" key="3">
    <source>
        <dbReference type="Proteomes" id="UP000308197"/>
    </source>
</evidence>
<dbReference type="Proteomes" id="UP000308197">
    <property type="component" value="Unassembled WGS sequence"/>
</dbReference>
<evidence type="ECO:0000313" key="2">
    <source>
        <dbReference type="EMBL" id="TFK81869.1"/>
    </source>
</evidence>
<proteinExistence type="predicted"/>
<reference evidence="2 3" key="1">
    <citation type="journal article" date="2019" name="Nat. Ecol. Evol.">
        <title>Megaphylogeny resolves global patterns of mushroom evolution.</title>
        <authorList>
            <person name="Varga T."/>
            <person name="Krizsan K."/>
            <person name="Foldi C."/>
            <person name="Dima B."/>
            <person name="Sanchez-Garcia M."/>
            <person name="Sanchez-Ramirez S."/>
            <person name="Szollosi G.J."/>
            <person name="Szarkandi J.G."/>
            <person name="Papp V."/>
            <person name="Albert L."/>
            <person name="Andreopoulos W."/>
            <person name="Angelini C."/>
            <person name="Antonin V."/>
            <person name="Barry K.W."/>
            <person name="Bougher N.L."/>
            <person name="Buchanan P."/>
            <person name="Buyck B."/>
            <person name="Bense V."/>
            <person name="Catcheside P."/>
            <person name="Chovatia M."/>
            <person name="Cooper J."/>
            <person name="Damon W."/>
            <person name="Desjardin D."/>
            <person name="Finy P."/>
            <person name="Geml J."/>
            <person name="Haridas S."/>
            <person name="Hughes K."/>
            <person name="Justo A."/>
            <person name="Karasinski D."/>
            <person name="Kautmanova I."/>
            <person name="Kiss B."/>
            <person name="Kocsube S."/>
            <person name="Kotiranta H."/>
            <person name="LaButti K.M."/>
            <person name="Lechner B.E."/>
            <person name="Liimatainen K."/>
            <person name="Lipzen A."/>
            <person name="Lukacs Z."/>
            <person name="Mihaltcheva S."/>
            <person name="Morgado L.N."/>
            <person name="Niskanen T."/>
            <person name="Noordeloos M.E."/>
            <person name="Ohm R.A."/>
            <person name="Ortiz-Santana B."/>
            <person name="Ovrebo C."/>
            <person name="Racz N."/>
            <person name="Riley R."/>
            <person name="Savchenko A."/>
            <person name="Shiryaev A."/>
            <person name="Soop K."/>
            <person name="Spirin V."/>
            <person name="Szebenyi C."/>
            <person name="Tomsovsky M."/>
            <person name="Tulloss R.E."/>
            <person name="Uehling J."/>
            <person name="Grigoriev I.V."/>
            <person name="Vagvolgyi C."/>
            <person name="Papp T."/>
            <person name="Martin F.M."/>
            <person name="Miettinen O."/>
            <person name="Hibbett D.S."/>
            <person name="Nagy L.G."/>
        </authorList>
    </citation>
    <scope>NUCLEOTIDE SEQUENCE [LARGE SCALE GENOMIC DNA]</scope>
    <source>
        <strain evidence="2 3">HHB13444</strain>
    </source>
</reference>